<dbReference type="Proteomes" id="UP001337655">
    <property type="component" value="Unassembled WGS sequence"/>
</dbReference>
<feature type="compositionally biased region" description="Polar residues" evidence="1">
    <location>
        <begin position="325"/>
        <end position="346"/>
    </location>
</feature>
<reference evidence="2 3" key="1">
    <citation type="submission" date="2023-08" db="EMBL/GenBank/DDBJ databases">
        <title>Black Yeasts Isolated from many extreme environments.</title>
        <authorList>
            <person name="Coleine C."/>
            <person name="Stajich J.E."/>
            <person name="Selbmann L."/>
        </authorList>
    </citation>
    <scope>NUCLEOTIDE SEQUENCE [LARGE SCALE GENOMIC DNA]</scope>
    <source>
        <strain evidence="2 3">CCFEE 5935</strain>
    </source>
</reference>
<sequence length="495" mass="52272">MHTVQHLLRKGADVSAKWAQAGAERAVELGAIGLARAYKQDQIAQVMERFGANDLSCLPQEQVQALPAARSADEEYSVPKVEEITVIPLGDTDRNDDSEKDGDGQDGSDDKDDSGSEMDQDESRSRQKSTTSVPSIKEGQLSNGALRGLGIHESMDETPTDGPIASPQLSAIAATADFASPDGSLRNSTIAGAWLGNHATVRTSAQADISTVDPVMGTEPAVESSALDIQHNMVEKPPLDMDSTGRTDVKIVDTTEHPAIDVGSVQPTQHRSNLGHLEHTADSSGSSDLETMDVAAQPNSQDTVYAAKDQPTSSTSDLGSLKETAGSSGKQCPSDAVQSPQKQSTDSTERRSSSISQMLSGRFGRFVTPTPRTNSATSKDPVDSTERGGPAPDHKADQFTRFKRVLSWKSDGIAENKMTTSPPIAEVDDPLDSQMGVAPYTAVDTTVNTGTDGVASPDSQTSLPSSPAPDRTPKLGLFGMKRGFARKPSQGEKAG</sequence>
<name>A0AAV9NVX0_9PEZI</name>
<organism evidence="2 3">
    <name type="scientific">Saxophila tyrrhenica</name>
    <dbReference type="NCBI Taxonomy" id="1690608"/>
    <lineage>
        <taxon>Eukaryota</taxon>
        <taxon>Fungi</taxon>
        <taxon>Dikarya</taxon>
        <taxon>Ascomycota</taxon>
        <taxon>Pezizomycotina</taxon>
        <taxon>Dothideomycetes</taxon>
        <taxon>Dothideomycetidae</taxon>
        <taxon>Mycosphaerellales</taxon>
        <taxon>Extremaceae</taxon>
        <taxon>Saxophila</taxon>
    </lineage>
</organism>
<feature type="compositionally biased region" description="Acidic residues" evidence="1">
    <location>
        <begin position="104"/>
        <end position="120"/>
    </location>
</feature>
<dbReference type="AlphaFoldDB" id="A0AAV9NVX0"/>
<feature type="compositionally biased region" description="Basic and acidic residues" evidence="1">
    <location>
        <begin position="91"/>
        <end position="103"/>
    </location>
</feature>
<accession>A0AAV9NVX0</accession>
<protein>
    <submittedName>
        <fullName evidence="2">Uncharacterized protein</fullName>
    </submittedName>
</protein>
<dbReference type="GeneID" id="89932497"/>
<evidence type="ECO:0000313" key="3">
    <source>
        <dbReference type="Proteomes" id="UP001337655"/>
    </source>
</evidence>
<comment type="caution">
    <text evidence="2">The sequence shown here is derived from an EMBL/GenBank/DDBJ whole genome shotgun (WGS) entry which is preliminary data.</text>
</comment>
<feature type="region of interest" description="Disordered" evidence="1">
    <location>
        <begin position="448"/>
        <end position="495"/>
    </location>
</feature>
<feature type="region of interest" description="Disordered" evidence="1">
    <location>
        <begin position="276"/>
        <end position="399"/>
    </location>
</feature>
<gene>
    <name evidence="2" type="ORF">LTR77_011178</name>
</gene>
<evidence type="ECO:0000313" key="2">
    <source>
        <dbReference type="EMBL" id="KAK5162806.1"/>
    </source>
</evidence>
<dbReference type="EMBL" id="JAVRRT010000034">
    <property type="protein sequence ID" value="KAK5162806.1"/>
    <property type="molecule type" value="Genomic_DNA"/>
</dbReference>
<dbReference type="RefSeq" id="XP_064653438.1">
    <property type="nucleotide sequence ID" value="XM_064808389.1"/>
</dbReference>
<feature type="compositionally biased region" description="Basic and acidic residues" evidence="1">
    <location>
        <begin position="380"/>
        <end position="399"/>
    </location>
</feature>
<evidence type="ECO:0000256" key="1">
    <source>
        <dbReference type="SAM" id="MobiDB-lite"/>
    </source>
</evidence>
<proteinExistence type="predicted"/>
<feature type="region of interest" description="Disordered" evidence="1">
    <location>
        <begin position="69"/>
        <end position="143"/>
    </location>
</feature>
<keyword evidence="3" id="KW-1185">Reference proteome</keyword>